<reference evidence="1 2" key="1">
    <citation type="submission" date="2018-07" db="EMBL/GenBank/DDBJ databases">
        <title>Dyadobacter roseus sp. nov., isolated from rose rhizosphere soil.</title>
        <authorList>
            <person name="Chen L."/>
        </authorList>
    </citation>
    <scope>NUCLEOTIDE SEQUENCE [LARGE SCALE GENOMIC DNA]</scope>
    <source>
        <strain evidence="1 2">RS19</strain>
    </source>
</reference>
<dbReference type="Gene3D" id="2.40.160.130">
    <property type="entry name" value="Capsule assembly protein Wzi"/>
    <property type="match status" value="1"/>
</dbReference>
<gene>
    <name evidence="1" type="ORF">DSL64_24505</name>
</gene>
<organism evidence="1 2">
    <name type="scientific">Dyadobacter luteus</name>
    <dbReference type="NCBI Taxonomy" id="2259619"/>
    <lineage>
        <taxon>Bacteria</taxon>
        <taxon>Pseudomonadati</taxon>
        <taxon>Bacteroidota</taxon>
        <taxon>Cytophagia</taxon>
        <taxon>Cytophagales</taxon>
        <taxon>Spirosomataceae</taxon>
        <taxon>Dyadobacter</taxon>
    </lineage>
</organism>
<dbReference type="EMBL" id="QNUL01000030">
    <property type="protein sequence ID" value="REA57171.1"/>
    <property type="molecule type" value="Genomic_DNA"/>
</dbReference>
<accession>A0A3D8Y4H2</accession>
<dbReference type="InterPro" id="IPR038636">
    <property type="entry name" value="Wzi_sf"/>
</dbReference>
<evidence type="ECO:0000313" key="2">
    <source>
        <dbReference type="Proteomes" id="UP000256373"/>
    </source>
</evidence>
<comment type="caution">
    <text evidence="1">The sequence shown here is derived from an EMBL/GenBank/DDBJ whole genome shotgun (WGS) entry which is preliminary data.</text>
</comment>
<dbReference type="Proteomes" id="UP000256373">
    <property type="component" value="Unassembled WGS sequence"/>
</dbReference>
<evidence type="ECO:0000313" key="1">
    <source>
        <dbReference type="EMBL" id="REA57171.1"/>
    </source>
</evidence>
<dbReference type="AlphaFoldDB" id="A0A3D8Y4H2"/>
<dbReference type="InterPro" id="IPR026950">
    <property type="entry name" value="Caps_assemb_Wzi"/>
</dbReference>
<dbReference type="Pfam" id="PF14052">
    <property type="entry name" value="Caps_assemb_Wzi"/>
    <property type="match status" value="1"/>
</dbReference>
<sequence length="462" mass="52402">MVSTSGRTPFWLKTNQFGIIPDHTPLANFYGGFAYYVPIGSKNSNWRFSSAVEIAANASARNEIMFPQINGAVQFKNWELFVGRKKQWVGLADSTIGSGSYIWSNNAMPIPKIQIGTIGFVSIPFTDGLLSFNGFYSEGHFESDRQTTSNLKLHQKMLYVRLGRKHSRVKLYGGFNHQVQWGGRSPYLTIDGKMPKGWANYYRIITGKPGDANAIVNDFDDGNRVGNHLGTIDLGMEIETYATSFFLYRQNIYEDGTLYALTNLRDGLNGIRIRRNNSYGAAFEVTEAVFEFLFTKDQGGPEFNVENYVKRRGDFGRDNYFNNSQIRDGWSYYNRGIGTPFISPTSDTEFRWPKYADFFTSNNRVSAFHAGLRGRLLEDIFWVSKLSYTTNIGTYDAPFPETIKQFSGLISLQRRIKTLEGMTIRASFAADIGQLYRTSYGGMIGLRKDFTTGKNRSERGRN</sequence>
<proteinExistence type="predicted"/>
<dbReference type="OrthoDB" id="596512at2"/>
<protein>
    <recommendedName>
        <fullName evidence="3">Capsule assembly Wzi family protein</fullName>
    </recommendedName>
</protein>
<evidence type="ECO:0008006" key="3">
    <source>
        <dbReference type="Google" id="ProtNLM"/>
    </source>
</evidence>
<keyword evidence="2" id="KW-1185">Reference proteome</keyword>
<name>A0A3D8Y4H2_9BACT</name>